<gene>
    <name evidence="2" type="ORF">Poly30_35940</name>
</gene>
<feature type="compositionally biased region" description="Polar residues" evidence="1">
    <location>
        <begin position="217"/>
        <end position="237"/>
    </location>
</feature>
<dbReference type="AlphaFoldDB" id="A0A518EVG8"/>
<dbReference type="Proteomes" id="UP000320390">
    <property type="component" value="Chromosome"/>
</dbReference>
<feature type="region of interest" description="Disordered" evidence="1">
    <location>
        <begin position="174"/>
        <end position="306"/>
    </location>
</feature>
<name>A0A518EVG8_9BACT</name>
<dbReference type="RefSeq" id="WP_145200055.1">
    <property type="nucleotide sequence ID" value="NZ_CP036434.1"/>
</dbReference>
<keyword evidence="3" id="KW-1185">Reference proteome</keyword>
<evidence type="ECO:0000313" key="2">
    <source>
        <dbReference type="EMBL" id="QDV08058.1"/>
    </source>
</evidence>
<feature type="compositionally biased region" description="Basic and acidic residues" evidence="1">
    <location>
        <begin position="193"/>
        <end position="203"/>
    </location>
</feature>
<accession>A0A518EVG8</accession>
<proteinExistence type="predicted"/>
<evidence type="ECO:0000256" key="1">
    <source>
        <dbReference type="SAM" id="MobiDB-lite"/>
    </source>
</evidence>
<sequence length="306" mass="32446">MRATFLLTSTTVLLLGLAGCSTVSRSGYDPHSESGGGMHRADTAFEIGAIADELAERAESRTSLGTARIQIGALDAIEPRKSPYRQVTLLERDLRATQATIRHELEMALGNRMNLVGAGADLATHAIEGEFLRSADSLDLSLRLVELKSDWIVATARRTIEDFVPEFYDRRLQAPADGLPDRGSSTEAASSGRYDREEQDGAVRSRALRPAYPAPGSTYSAPSSDSMLGPNIASTPRPSDVLTSGAPPEELPASGASAEAPKAPVDGPLEEPLEGPVEFDRGPAAARLRANGDLPPAAKASDSREQ</sequence>
<protein>
    <submittedName>
        <fullName evidence="2">Uncharacterized protein</fullName>
    </submittedName>
</protein>
<evidence type="ECO:0000313" key="3">
    <source>
        <dbReference type="Proteomes" id="UP000320390"/>
    </source>
</evidence>
<dbReference type="PROSITE" id="PS51257">
    <property type="entry name" value="PROKAR_LIPOPROTEIN"/>
    <property type="match status" value="1"/>
</dbReference>
<reference evidence="2 3" key="1">
    <citation type="submission" date="2019-02" db="EMBL/GenBank/DDBJ databases">
        <title>Deep-cultivation of Planctomycetes and their phenomic and genomic characterization uncovers novel biology.</title>
        <authorList>
            <person name="Wiegand S."/>
            <person name="Jogler M."/>
            <person name="Boedeker C."/>
            <person name="Pinto D."/>
            <person name="Vollmers J."/>
            <person name="Rivas-Marin E."/>
            <person name="Kohn T."/>
            <person name="Peeters S.H."/>
            <person name="Heuer A."/>
            <person name="Rast P."/>
            <person name="Oberbeckmann S."/>
            <person name="Bunk B."/>
            <person name="Jeske O."/>
            <person name="Meyerdierks A."/>
            <person name="Storesund J.E."/>
            <person name="Kallscheuer N."/>
            <person name="Luecker S."/>
            <person name="Lage O.M."/>
            <person name="Pohl T."/>
            <person name="Merkel B.J."/>
            <person name="Hornburger P."/>
            <person name="Mueller R.-W."/>
            <person name="Bruemmer F."/>
            <person name="Labrenz M."/>
            <person name="Spormann A.M."/>
            <person name="Op den Camp H."/>
            <person name="Overmann J."/>
            <person name="Amann R."/>
            <person name="Jetten M.S.M."/>
            <person name="Mascher T."/>
            <person name="Medema M.H."/>
            <person name="Devos D.P."/>
            <person name="Kaster A.-K."/>
            <person name="Ovreas L."/>
            <person name="Rohde M."/>
            <person name="Galperin M.Y."/>
            <person name="Jogler C."/>
        </authorList>
    </citation>
    <scope>NUCLEOTIDE SEQUENCE [LARGE SCALE GENOMIC DNA]</scope>
    <source>
        <strain evidence="2 3">Poly30</strain>
    </source>
</reference>
<dbReference type="EMBL" id="CP036434">
    <property type="protein sequence ID" value="QDV08058.1"/>
    <property type="molecule type" value="Genomic_DNA"/>
</dbReference>
<organism evidence="2 3">
    <name type="scientific">Saltatorellus ferox</name>
    <dbReference type="NCBI Taxonomy" id="2528018"/>
    <lineage>
        <taxon>Bacteria</taxon>
        <taxon>Pseudomonadati</taxon>
        <taxon>Planctomycetota</taxon>
        <taxon>Planctomycetia</taxon>
        <taxon>Planctomycetia incertae sedis</taxon>
        <taxon>Saltatorellus</taxon>
    </lineage>
</organism>